<dbReference type="Pfam" id="PF13649">
    <property type="entry name" value="Methyltransf_25"/>
    <property type="match status" value="1"/>
</dbReference>
<reference evidence="3 4" key="1">
    <citation type="submission" date="2020-08" db="EMBL/GenBank/DDBJ databases">
        <title>A Genomic Blueprint of the Chicken Gut Microbiome.</title>
        <authorList>
            <person name="Gilroy R."/>
            <person name="Ravi A."/>
            <person name="Getino M."/>
            <person name="Pursley I."/>
            <person name="Horton D.L."/>
            <person name="Alikhan N.-F."/>
            <person name="Baker D."/>
            <person name="Gharbi K."/>
            <person name="Hall N."/>
            <person name="Watson M."/>
            <person name="Adriaenssens E.M."/>
            <person name="Foster-Nyarko E."/>
            <person name="Jarju S."/>
            <person name="Secka A."/>
            <person name="Antonio M."/>
            <person name="Oren A."/>
            <person name="Chaudhuri R."/>
            <person name="La Ragione R.M."/>
            <person name="Hildebrand F."/>
            <person name="Pallen M.J."/>
        </authorList>
    </citation>
    <scope>NUCLEOTIDE SEQUENCE [LARGE SCALE GENOMIC DNA]</scope>
    <source>
        <strain evidence="3 4">Sa1CUA4</strain>
    </source>
</reference>
<dbReference type="Pfam" id="PF21320">
    <property type="entry name" value="WHD_Rv2258c"/>
    <property type="match status" value="1"/>
</dbReference>
<dbReference type="InterPro" id="IPR029063">
    <property type="entry name" value="SAM-dependent_MTases_sf"/>
</dbReference>
<evidence type="ECO:0000313" key="3">
    <source>
        <dbReference type="EMBL" id="MBD8022670.1"/>
    </source>
</evidence>
<evidence type="ECO:0000259" key="1">
    <source>
        <dbReference type="Pfam" id="PF13649"/>
    </source>
</evidence>
<dbReference type="InterPro" id="IPR048711">
    <property type="entry name" value="WHD_Rv2258c"/>
</dbReference>
<evidence type="ECO:0000259" key="2">
    <source>
        <dbReference type="Pfam" id="PF21320"/>
    </source>
</evidence>
<dbReference type="SUPFAM" id="SSF46785">
    <property type="entry name" value="Winged helix' DNA-binding domain"/>
    <property type="match status" value="1"/>
</dbReference>
<evidence type="ECO:0000313" key="4">
    <source>
        <dbReference type="Proteomes" id="UP000602532"/>
    </source>
</evidence>
<dbReference type="InterPro" id="IPR041698">
    <property type="entry name" value="Methyltransf_25"/>
</dbReference>
<dbReference type="RefSeq" id="WP_191764292.1">
    <property type="nucleotide sequence ID" value="NZ_JACSPM010000001.1"/>
</dbReference>
<organism evidence="3 4">
    <name type="scientific">Microbacterium gallinarum</name>
    <dbReference type="NCBI Taxonomy" id="2762209"/>
    <lineage>
        <taxon>Bacteria</taxon>
        <taxon>Bacillati</taxon>
        <taxon>Actinomycetota</taxon>
        <taxon>Actinomycetes</taxon>
        <taxon>Micrococcales</taxon>
        <taxon>Microbacteriaceae</taxon>
        <taxon>Microbacterium</taxon>
    </lineage>
</organism>
<dbReference type="Gene3D" id="3.40.50.150">
    <property type="entry name" value="Vaccinia Virus protein VP39"/>
    <property type="match status" value="1"/>
</dbReference>
<dbReference type="InterPro" id="IPR036390">
    <property type="entry name" value="WH_DNA-bd_sf"/>
</dbReference>
<feature type="domain" description="Methyltransferase" evidence="1">
    <location>
        <begin position="185"/>
        <end position="276"/>
    </location>
</feature>
<dbReference type="CDD" id="cd02440">
    <property type="entry name" value="AdoMet_MTases"/>
    <property type="match status" value="1"/>
</dbReference>
<dbReference type="PANTHER" id="PTHR45128:SF2">
    <property type="entry name" value="METHYLTRANSFERASE DOMAIN-CONTAINING PROTEIN"/>
    <property type="match status" value="1"/>
</dbReference>
<dbReference type="InterPro" id="IPR053173">
    <property type="entry name" value="SAM-binding_MTase"/>
</dbReference>
<dbReference type="GO" id="GO:0008168">
    <property type="term" value="F:methyltransferase activity"/>
    <property type="evidence" value="ECO:0007669"/>
    <property type="project" value="UniProtKB-KW"/>
</dbReference>
<proteinExistence type="predicted"/>
<comment type="caution">
    <text evidence="3">The sequence shown here is derived from an EMBL/GenBank/DDBJ whole genome shotgun (WGS) entry which is preliminary data.</text>
</comment>
<protein>
    <submittedName>
        <fullName evidence="3">Methyltransferase domain-containing protein</fullName>
    </submittedName>
</protein>
<accession>A0ABR8X008</accession>
<dbReference type="EMBL" id="JACSPM010000001">
    <property type="protein sequence ID" value="MBD8022670.1"/>
    <property type="molecule type" value="Genomic_DNA"/>
</dbReference>
<keyword evidence="4" id="KW-1185">Reference proteome</keyword>
<dbReference type="GO" id="GO:0032259">
    <property type="term" value="P:methylation"/>
    <property type="evidence" value="ECO:0007669"/>
    <property type="project" value="UniProtKB-KW"/>
</dbReference>
<dbReference type="SUPFAM" id="SSF53335">
    <property type="entry name" value="S-adenosyl-L-methionine-dependent methyltransferases"/>
    <property type="match status" value="1"/>
</dbReference>
<sequence length="363" mass="39053">MTLSTPDTLASTSTAEEYAERMMASALGWIDVMSAYLGDRLGWYRSLAEHGPSTPDQLADRTGTQRRYAREWLEQQAVSGVILLDESEDGTRRYTLPDAAAEVLLDGDSLNYLGPLPRVFAAVSRTMPELLEAYRHGGGVSWAQLGADAREAQAELNRPLLAELPTAFAGIGDVQSVLTRPGARVADVGMGGGWSSIALAQAYPALEVDGFDIDEPSIELARANAAAAGVADRVRFHNADGDGLAAHGPFDAAFAFECIHDMARPVDVLAAMRQAVPHGPVVIMDEAVGERLVAPGDEVERLMYGYSIFCCLPDGLSHRPSVGTGTVMRPDTLRDYAQAAGFADLNILPVEDFGMFRFYSLTR</sequence>
<feature type="domain" description="S-adenosylmethionine-dependent methyltransferase Rv2258c-like winged HTH" evidence="2">
    <location>
        <begin position="37"/>
        <end position="104"/>
    </location>
</feature>
<gene>
    <name evidence="3" type="ORF">H9622_03595</name>
</gene>
<name>A0ABR8X008_9MICO</name>
<dbReference type="PANTHER" id="PTHR45128">
    <property type="entry name" value="METHYLTRANSFERASE TYPE 11"/>
    <property type="match status" value="1"/>
</dbReference>
<keyword evidence="3" id="KW-0489">Methyltransferase</keyword>
<dbReference type="Proteomes" id="UP000602532">
    <property type="component" value="Unassembled WGS sequence"/>
</dbReference>
<keyword evidence="3" id="KW-0808">Transferase</keyword>